<dbReference type="PANTHER" id="PTHR46847:SF1">
    <property type="entry name" value="D-ALLOSE-BINDING PERIPLASMIC PROTEIN-RELATED"/>
    <property type="match status" value="1"/>
</dbReference>
<protein>
    <submittedName>
        <fullName evidence="6">Binding protein component of ABC ribose transporter</fullName>
    </submittedName>
</protein>
<dbReference type="PANTHER" id="PTHR46847">
    <property type="entry name" value="D-ALLOSE-BINDING PERIPLASMIC PROTEIN-RELATED"/>
    <property type="match status" value="1"/>
</dbReference>
<proteinExistence type="inferred from homology"/>
<comment type="caution">
    <text evidence="6">The sequence shown here is derived from an EMBL/GenBank/DDBJ whole genome shotgun (WGS) entry which is preliminary data.</text>
</comment>
<keyword evidence="3 4" id="KW-0732">Signal</keyword>
<comment type="similarity">
    <text evidence="2">Belongs to the bacterial solute-binding protein 2 family.</text>
</comment>
<dbReference type="GO" id="GO:0030246">
    <property type="term" value="F:carbohydrate binding"/>
    <property type="evidence" value="ECO:0007669"/>
    <property type="project" value="UniProtKB-ARBA"/>
</dbReference>
<dbReference type="EMBL" id="AAUW01000008">
    <property type="protein sequence ID" value="EAV43730.1"/>
    <property type="molecule type" value="Genomic_DNA"/>
</dbReference>
<evidence type="ECO:0000256" key="3">
    <source>
        <dbReference type="ARBA" id="ARBA00022729"/>
    </source>
</evidence>
<dbReference type="InterPro" id="IPR028082">
    <property type="entry name" value="Peripla_BP_I"/>
</dbReference>
<dbReference type="RefSeq" id="WP_006934821.1">
    <property type="nucleotide sequence ID" value="NZ_AAUW01000008.1"/>
</dbReference>
<reference evidence="6 7" key="1">
    <citation type="submission" date="2006-05" db="EMBL/GenBank/DDBJ databases">
        <authorList>
            <person name="King G."/>
            <person name="Ferriera S."/>
            <person name="Johnson J."/>
            <person name="Kravitz S."/>
            <person name="Beeson K."/>
            <person name="Sutton G."/>
            <person name="Rogers Y.-H."/>
            <person name="Friedman R."/>
            <person name="Frazier M."/>
            <person name="Venter J.C."/>
        </authorList>
    </citation>
    <scope>NUCLEOTIDE SEQUENCE [LARGE SCALE GENOMIC DNA]</scope>
    <source>
        <strain evidence="7">ATCC 25650 / DSM 13394 / JCM 20685 / NBRC 16684 / NCIMB 2208 / IAM 12614 / B1</strain>
    </source>
</reference>
<comment type="subcellular location">
    <subcellularLocation>
        <location evidence="1">Cell envelope</location>
    </subcellularLocation>
</comment>
<dbReference type="Pfam" id="PF13407">
    <property type="entry name" value="Peripla_BP_4"/>
    <property type="match status" value="1"/>
</dbReference>
<dbReference type="eggNOG" id="COG1879">
    <property type="taxonomic scope" value="Bacteria"/>
</dbReference>
<dbReference type="GeneID" id="68846771"/>
<feature type="domain" description="Periplasmic binding protein" evidence="5">
    <location>
        <begin position="63"/>
        <end position="322"/>
    </location>
</feature>
<dbReference type="CDD" id="cd19998">
    <property type="entry name" value="PBP1_ABC_sugar_binding-like"/>
    <property type="match status" value="1"/>
</dbReference>
<evidence type="ECO:0000313" key="7">
    <source>
        <dbReference type="Proteomes" id="UP000004848"/>
    </source>
</evidence>
<dbReference type="SUPFAM" id="SSF53822">
    <property type="entry name" value="Periplasmic binding protein-like I"/>
    <property type="match status" value="1"/>
</dbReference>
<accession>A0NTH1</accession>
<evidence type="ECO:0000256" key="4">
    <source>
        <dbReference type="SAM" id="SignalP"/>
    </source>
</evidence>
<name>A0NTH1_ROSAI</name>
<dbReference type="OrthoDB" id="9781890at2"/>
<evidence type="ECO:0000313" key="6">
    <source>
        <dbReference type="EMBL" id="EAV43730.1"/>
    </source>
</evidence>
<evidence type="ECO:0000256" key="1">
    <source>
        <dbReference type="ARBA" id="ARBA00004196"/>
    </source>
</evidence>
<dbReference type="Gene3D" id="3.40.50.2300">
    <property type="match status" value="2"/>
</dbReference>
<feature type="signal peptide" evidence="4">
    <location>
        <begin position="1"/>
        <end position="25"/>
    </location>
</feature>
<evidence type="ECO:0000256" key="2">
    <source>
        <dbReference type="ARBA" id="ARBA00007639"/>
    </source>
</evidence>
<dbReference type="Proteomes" id="UP000004848">
    <property type="component" value="Unassembled WGS sequence"/>
</dbReference>
<dbReference type="GO" id="GO:0030313">
    <property type="term" value="C:cell envelope"/>
    <property type="evidence" value="ECO:0007669"/>
    <property type="project" value="UniProtKB-SubCell"/>
</dbReference>
<feature type="chain" id="PRO_5002628081" evidence="4">
    <location>
        <begin position="26"/>
        <end position="382"/>
    </location>
</feature>
<dbReference type="AlphaFoldDB" id="A0NTH1"/>
<evidence type="ECO:0000259" key="5">
    <source>
        <dbReference type="Pfam" id="PF13407"/>
    </source>
</evidence>
<gene>
    <name evidence="6" type="ORF">SIAM614_11418</name>
</gene>
<organism evidence="6 7">
    <name type="scientific">Roseibium aggregatum (strain ATCC 25650 / DSM 13394 / JCM 20685 / NBRC 16684 / NCIMB 2208 / IAM 12614 / B1)</name>
    <name type="common">Stappia aggregata</name>
    <dbReference type="NCBI Taxonomy" id="384765"/>
    <lineage>
        <taxon>Bacteria</taxon>
        <taxon>Pseudomonadati</taxon>
        <taxon>Pseudomonadota</taxon>
        <taxon>Alphaproteobacteria</taxon>
        <taxon>Hyphomicrobiales</taxon>
        <taxon>Stappiaceae</taxon>
        <taxon>Roseibium</taxon>
    </lineage>
</organism>
<dbReference type="InterPro" id="IPR025997">
    <property type="entry name" value="SBP_2_dom"/>
</dbReference>
<sequence>MNKKLKLTTALTMALPAFVLSTAMALAGPAEVSGPGVNPECFAPWSADTKFFKWDAKPGPYRIAVVNGFVGNTWRIQMIKTAKAFAEDPSLKEKISEFKVVSTGTDAPAQLGAIEDFINQGYDAIVTIAVSPDGFDRVIRLADKNNVVIVPFDNVLDTDKVMQVNEDQLKMGRMWAEFTVNELKKKGVTSGKILEVRGLPGNSVDRDRSIGINEVLDASGGDWEVVQVVGNWDDGTTQKVVADAIAVHGEFVAVVGQGGSNGVVQALKDANHPWVPVAGESENGFRKAIAEYSDDGLKGISIGQSPGLVAIAMKAAVSALEGNVMPQLISVPLPVATYDQLEDGKNYWSDLPDNFFTVNEFPPCGVNISGPEIMSQTEEDVK</sequence>